<dbReference type="InterPro" id="IPR036291">
    <property type="entry name" value="NAD(P)-bd_dom_sf"/>
</dbReference>
<dbReference type="EMBL" id="JAWJWF010000045">
    <property type="protein sequence ID" value="KAK6626869.1"/>
    <property type="molecule type" value="Genomic_DNA"/>
</dbReference>
<name>A0ABR1ASF1_POLSC</name>
<dbReference type="PANTHER" id="PTHR43128">
    <property type="entry name" value="L-2-HYDROXYCARBOXYLATE DEHYDROGENASE (NAD(P)(+))"/>
    <property type="match status" value="1"/>
</dbReference>
<dbReference type="Gene3D" id="3.40.50.720">
    <property type="entry name" value="NAD(P)-binding Rossmann-like Domain"/>
    <property type="match status" value="1"/>
</dbReference>
<accession>A0ABR1ASF1</accession>
<proteinExistence type="predicted"/>
<keyword evidence="3" id="KW-1185">Reference proteome</keyword>
<organism evidence="2 3">
    <name type="scientific">Polyplax serrata</name>
    <name type="common">Common mouse louse</name>
    <dbReference type="NCBI Taxonomy" id="468196"/>
    <lineage>
        <taxon>Eukaryota</taxon>
        <taxon>Metazoa</taxon>
        <taxon>Ecdysozoa</taxon>
        <taxon>Arthropoda</taxon>
        <taxon>Hexapoda</taxon>
        <taxon>Insecta</taxon>
        <taxon>Pterygota</taxon>
        <taxon>Neoptera</taxon>
        <taxon>Paraneoptera</taxon>
        <taxon>Psocodea</taxon>
        <taxon>Troctomorpha</taxon>
        <taxon>Phthiraptera</taxon>
        <taxon>Anoplura</taxon>
        <taxon>Polyplacidae</taxon>
        <taxon>Polyplax</taxon>
    </lineage>
</organism>
<dbReference type="InterPro" id="IPR001236">
    <property type="entry name" value="Lactate/malate_DH_N"/>
</dbReference>
<sequence length="166" mass="18469">MVPENEHLARERIATKTSLLIVQPRSTCGNKITIVGAGQVGLACAYSTLNQNVSIVFIRLTRRKTRSEEKFWTFSTARHFCGEPKSTAEKVRACCFRLMSSESLGAPDYALSSGSKICIVTAGARQKEGESRLNLVQRNTSIFKEIIPELVRYSSDNSYLATQWTS</sequence>
<dbReference type="Pfam" id="PF00056">
    <property type="entry name" value="Ldh_1_N"/>
    <property type="match status" value="1"/>
</dbReference>
<evidence type="ECO:0000259" key="1">
    <source>
        <dbReference type="Pfam" id="PF00056"/>
    </source>
</evidence>
<dbReference type="Proteomes" id="UP001359485">
    <property type="component" value="Unassembled WGS sequence"/>
</dbReference>
<dbReference type="PANTHER" id="PTHR43128:SF16">
    <property type="entry name" value="L-LACTATE DEHYDROGENASE"/>
    <property type="match status" value="1"/>
</dbReference>
<feature type="domain" description="Lactate/malate dehydrogenase N-terminal" evidence="1">
    <location>
        <begin position="31"/>
        <end position="159"/>
    </location>
</feature>
<gene>
    <name evidence="2" type="ORF">RUM44_009346</name>
</gene>
<evidence type="ECO:0000313" key="3">
    <source>
        <dbReference type="Proteomes" id="UP001359485"/>
    </source>
</evidence>
<comment type="caution">
    <text evidence="2">The sequence shown here is derived from an EMBL/GenBank/DDBJ whole genome shotgun (WGS) entry which is preliminary data.</text>
</comment>
<protein>
    <recommendedName>
        <fullName evidence="1">Lactate/malate dehydrogenase N-terminal domain-containing protein</fullName>
    </recommendedName>
</protein>
<dbReference type="SUPFAM" id="SSF51735">
    <property type="entry name" value="NAD(P)-binding Rossmann-fold domains"/>
    <property type="match status" value="1"/>
</dbReference>
<reference evidence="2 3" key="1">
    <citation type="submission" date="2023-09" db="EMBL/GenBank/DDBJ databases">
        <title>Genomes of two closely related lineages of the louse Polyplax serrata with different host specificities.</title>
        <authorList>
            <person name="Martinu J."/>
            <person name="Tarabai H."/>
            <person name="Stefka J."/>
            <person name="Hypsa V."/>
        </authorList>
    </citation>
    <scope>NUCLEOTIDE SEQUENCE [LARGE SCALE GENOMIC DNA]</scope>
    <source>
        <strain evidence="2">98ZLc_SE</strain>
    </source>
</reference>
<evidence type="ECO:0000313" key="2">
    <source>
        <dbReference type="EMBL" id="KAK6626869.1"/>
    </source>
</evidence>